<dbReference type="EMBL" id="LCHP01000005">
    <property type="protein sequence ID" value="KKT36596.1"/>
    <property type="molecule type" value="Genomic_DNA"/>
</dbReference>
<keyword evidence="1" id="KW-0472">Membrane</keyword>
<name>A0A837IAF2_9BACT</name>
<sequence>MFEKLGTTSLSFAWLGSVLIFLAIVCIVFAFYLLYKIWTANPELLKEYRKMRELCDLANSGHKGARLQCEHNPLINKGMRLCEDGVNVESTYSVPMYLFYQIWGHY</sequence>
<feature type="transmembrane region" description="Helical" evidence="1">
    <location>
        <begin position="12"/>
        <end position="35"/>
    </location>
</feature>
<dbReference type="AlphaFoldDB" id="A0A837IAF2"/>
<accession>A0A837IAF2</accession>
<gene>
    <name evidence="2" type="ORF">UW25_C0005G0078</name>
</gene>
<evidence type="ECO:0000256" key="1">
    <source>
        <dbReference type="SAM" id="Phobius"/>
    </source>
</evidence>
<evidence type="ECO:0000313" key="2">
    <source>
        <dbReference type="EMBL" id="KKT36596.1"/>
    </source>
</evidence>
<comment type="caution">
    <text evidence="2">The sequence shown here is derived from an EMBL/GenBank/DDBJ whole genome shotgun (WGS) entry which is preliminary data.</text>
</comment>
<organism evidence="2 3">
    <name type="scientific">Candidatus Nomurabacteria bacterium GW2011_GWB1_44_12</name>
    <dbReference type="NCBI Taxonomy" id="1618748"/>
    <lineage>
        <taxon>Bacteria</taxon>
        <taxon>Candidatus Nomuraibacteriota</taxon>
    </lineage>
</organism>
<protein>
    <submittedName>
        <fullName evidence="2">Uncharacterized protein</fullName>
    </submittedName>
</protein>
<evidence type="ECO:0000313" key="3">
    <source>
        <dbReference type="Proteomes" id="UP000033815"/>
    </source>
</evidence>
<dbReference type="Proteomes" id="UP000033815">
    <property type="component" value="Unassembled WGS sequence"/>
</dbReference>
<keyword evidence="1" id="KW-0812">Transmembrane</keyword>
<proteinExistence type="predicted"/>
<keyword evidence="1" id="KW-1133">Transmembrane helix</keyword>
<reference evidence="2 3" key="1">
    <citation type="journal article" date="2015" name="Nature">
        <title>rRNA introns, odd ribosomes, and small enigmatic genomes across a large radiation of phyla.</title>
        <authorList>
            <person name="Brown C.T."/>
            <person name="Hug L.A."/>
            <person name="Thomas B.C."/>
            <person name="Sharon I."/>
            <person name="Castelle C.J."/>
            <person name="Singh A."/>
            <person name="Wilkins M.J."/>
            <person name="Williams K.H."/>
            <person name="Banfield J.F."/>
        </authorList>
    </citation>
    <scope>NUCLEOTIDE SEQUENCE [LARGE SCALE GENOMIC DNA]</scope>
</reference>